<evidence type="ECO:0000256" key="1">
    <source>
        <dbReference type="PROSITE-ProRule" id="PRU00169"/>
    </source>
</evidence>
<keyword evidence="5" id="KW-0378">Hydrolase</keyword>
<dbReference type="EMBL" id="JAUYVI010000001">
    <property type="protein sequence ID" value="MDQ7246259.1"/>
    <property type="molecule type" value="Genomic_DNA"/>
</dbReference>
<dbReference type="InterPro" id="IPR001633">
    <property type="entry name" value="EAL_dom"/>
</dbReference>
<dbReference type="InterPro" id="IPR035919">
    <property type="entry name" value="EAL_sf"/>
</dbReference>
<evidence type="ECO:0000256" key="2">
    <source>
        <dbReference type="SAM" id="MobiDB-lite"/>
    </source>
</evidence>
<feature type="region of interest" description="Disordered" evidence="2">
    <location>
        <begin position="392"/>
        <end position="411"/>
    </location>
</feature>
<name>A0ABU0YEY7_9PROT</name>
<evidence type="ECO:0000259" key="3">
    <source>
        <dbReference type="PROSITE" id="PS50110"/>
    </source>
</evidence>
<dbReference type="InterPro" id="IPR001789">
    <property type="entry name" value="Sig_transdc_resp-reg_receiver"/>
</dbReference>
<dbReference type="CDD" id="cd01948">
    <property type="entry name" value="EAL"/>
    <property type="match status" value="1"/>
</dbReference>
<dbReference type="PROSITE" id="PS50110">
    <property type="entry name" value="RESPONSE_REGULATORY"/>
    <property type="match status" value="1"/>
</dbReference>
<proteinExistence type="predicted"/>
<dbReference type="GO" id="GO:0071111">
    <property type="term" value="F:cyclic-guanylate-specific phosphodiesterase activity"/>
    <property type="evidence" value="ECO:0007669"/>
    <property type="project" value="UniProtKB-EC"/>
</dbReference>
<evidence type="ECO:0000313" key="5">
    <source>
        <dbReference type="EMBL" id="MDQ7246259.1"/>
    </source>
</evidence>
<evidence type="ECO:0000313" key="6">
    <source>
        <dbReference type="Proteomes" id="UP001230156"/>
    </source>
</evidence>
<dbReference type="PANTHER" id="PTHR33121:SF71">
    <property type="entry name" value="OXYGEN SENSOR PROTEIN DOSP"/>
    <property type="match status" value="1"/>
</dbReference>
<dbReference type="InterPro" id="IPR011006">
    <property type="entry name" value="CheY-like_superfamily"/>
</dbReference>
<dbReference type="EC" id="3.1.4.52" evidence="5"/>
<reference evidence="6" key="1">
    <citation type="submission" date="2023-08" db="EMBL/GenBank/DDBJ databases">
        <title>Rhodospirillaceae gen. nov., a novel taxon isolated from the Yangtze River Yuezi River estuary sludge.</title>
        <authorList>
            <person name="Ruan L."/>
        </authorList>
    </citation>
    <scope>NUCLEOTIDE SEQUENCE [LARGE SCALE GENOMIC DNA]</scope>
    <source>
        <strain evidence="6">R-7</strain>
    </source>
</reference>
<dbReference type="PROSITE" id="PS50883">
    <property type="entry name" value="EAL"/>
    <property type="match status" value="1"/>
</dbReference>
<comment type="caution">
    <text evidence="5">The sequence shown here is derived from an EMBL/GenBank/DDBJ whole genome shotgun (WGS) entry which is preliminary data.</text>
</comment>
<dbReference type="InterPro" id="IPR050706">
    <property type="entry name" value="Cyclic-di-GMP_PDE-like"/>
</dbReference>
<keyword evidence="6" id="KW-1185">Reference proteome</keyword>
<dbReference type="Gene3D" id="3.20.20.450">
    <property type="entry name" value="EAL domain"/>
    <property type="match status" value="1"/>
</dbReference>
<dbReference type="PANTHER" id="PTHR33121">
    <property type="entry name" value="CYCLIC DI-GMP PHOSPHODIESTERASE PDEF"/>
    <property type="match status" value="1"/>
</dbReference>
<keyword evidence="1" id="KW-0597">Phosphoprotein</keyword>
<organism evidence="5 6">
    <name type="scientific">Dongia sedimenti</name>
    <dbReference type="NCBI Taxonomy" id="3064282"/>
    <lineage>
        <taxon>Bacteria</taxon>
        <taxon>Pseudomonadati</taxon>
        <taxon>Pseudomonadota</taxon>
        <taxon>Alphaproteobacteria</taxon>
        <taxon>Rhodospirillales</taxon>
        <taxon>Dongiaceae</taxon>
        <taxon>Dongia</taxon>
    </lineage>
</organism>
<dbReference type="Pfam" id="PF00072">
    <property type="entry name" value="Response_reg"/>
    <property type="match status" value="1"/>
</dbReference>
<evidence type="ECO:0000259" key="4">
    <source>
        <dbReference type="PROSITE" id="PS50883"/>
    </source>
</evidence>
<accession>A0ABU0YEY7</accession>
<dbReference type="Proteomes" id="UP001230156">
    <property type="component" value="Unassembled WGS sequence"/>
</dbReference>
<protein>
    <submittedName>
        <fullName evidence="5">EAL domain-containing response regulator</fullName>
        <ecNumber evidence="5">3.1.4.52</ecNumber>
    </submittedName>
</protein>
<dbReference type="SUPFAM" id="SSF52172">
    <property type="entry name" value="CheY-like"/>
    <property type="match status" value="1"/>
</dbReference>
<gene>
    <name evidence="5" type="ORF">Q8A70_01215</name>
</gene>
<sequence>MEATGHNRPITLIVDDEPGIRNFVQHVAESVGMQAVGAVSGSDALNKLKTLSPTIIVMDMQMPNGDGVQLIQGLAGLGIKAKIVIISGADSRLLEVSAEIARQRGLDIGAVLHKPVRFEELRRTLSDLYSTTMPFSAATLKQIIDSDMPILHYQPKIRLSDASFCGVEALLRCRDAADRPVSPELAISIAEEAGLMTALNDRIFRAAIEQRRQWTECGRELEVAINLCASVSFEHDLPDRLSAMCAEQGVPSTAIVLEMTERALERDNLVAMETMARLRLMGFRLSIDDFGTGHSSLVRLRQMPFSELKIDRSFVSNLDKSSENAVIVRSLVQLAQNLEMHCVIEGIEDAYALKFATQLGCTEAQGYHIARPMPPSEIREFDLTWRWRRSSLETPVGGQPAGDTEETKSSA</sequence>
<dbReference type="SMART" id="SM00448">
    <property type="entry name" value="REC"/>
    <property type="match status" value="1"/>
</dbReference>
<feature type="modified residue" description="4-aspartylphosphate" evidence="1">
    <location>
        <position position="59"/>
    </location>
</feature>
<dbReference type="SMART" id="SM00052">
    <property type="entry name" value="EAL"/>
    <property type="match status" value="1"/>
</dbReference>
<feature type="domain" description="EAL" evidence="4">
    <location>
        <begin position="133"/>
        <end position="386"/>
    </location>
</feature>
<feature type="domain" description="Response regulatory" evidence="3">
    <location>
        <begin position="10"/>
        <end position="129"/>
    </location>
</feature>
<dbReference type="SUPFAM" id="SSF141868">
    <property type="entry name" value="EAL domain-like"/>
    <property type="match status" value="1"/>
</dbReference>
<dbReference type="Pfam" id="PF00563">
    <property type="entry name" value="EAL"/>
    <property type="match status" value="1"/>
</dbReference>
<dbReference type="Gene3D" id="3.40.50.2300">
    <property type="match status" value="1"/>
</dbReference>
<dbReference type="RefSeq" id="WP_379953637.1">
    <property type="nucleotide sequence ID" value="NZ_JAUYVI010000001.1"/>
</dbReference>